<feature type="coiled-coil region" evidence="7">
    <location>
        <begin position="434"/>
        <end position="468"/>
    </location>
</feature>
<evidence type="ECO:0000256" key="3">
    <source>
        <dbReference type="ARBA" id="ARBA00022737"/>
    </source>
</evidence>
<keyword evidence="2" id="KW-0963">Cytoplasm</keyword>
<dbReference type="Gene3D" id="1.10.10.10">
    <property type="entry name" value="Winged helix-like DNA-binding domain superfamily/Winged helix DNA-binding domain"/>
    <property type="match status" value="1"/>
</dbReference>
<dbReference type="PANTHER" id="PTHR46630">
    <property type="entry name" value="TETRATRICOPEPTIDE REPEAT PROTEIN 29"/>
    <property type="match status" value="1"/>
</dbReference>
<dbReference type="PROSITE" id="PS50005">
    <property type="entry name" value="TPR"/>
    <property type="match status" value="2"/>
</dbReference>
<comment type="subcellular location">
    <subcellularLocation>
        <location evidence="1">Cytoplasm</location>
    </subcellularLocation>
</comment>
<keyword evidence="8" id="KW-0812">Transmembrane</keyword>
<dbReference type="SMART" id="SM00028">
    <property type="entry name" value="TPR"/>
    <property type="match status" value="5"/>
</dbReference>
<dbReference type="Gene3D" id="1.25.40.10">
    <property type="entry name" value="Tetratricopeptide repeat domain"/>
    <property type="match status" value="2"/>
</dbReference>
<dbReference type="InterPro" id="IPR019734">
    <property type="entry name" value="TPR_rpt"/>
</dbReference>
<dbReference type="PANTHER" id="PTHR46630:SF1">
    <property type="entry name" value="TETRATRICOPEPTIDE REPEAT PROTEIN 29"/>
    <property type="match status" value="1"/>
</dbReference>
<dbReference type="InterPro" id="IPR011990">
    <property type="entry name" value="TPR-like_helical_dom_sf"/>
</dbReference>
<keyword evidence="8" id="KW-1133">Transmembrane helix</keyword>
<comment type="similarity">
    <text evidence="5">Belongs to the Rap family.</text>
</comment>
<feature type="repeat" description="TPR" evidence="6">
    <location>
        <begin position="172"/>
        <end position="205"/>
    </location>
</feature>
<dbReference type="SUPFAM" id="SSF48452">
    <property type="entry name" value="TPR-like"/>
    <property type="match status" value="2"/>
</dbReference>
<feature type="repeat" description="TPR" evidence="6">
    <location>
        <begin position="133"/>
        <end position="166"/>
    </location>
</feature>
<evidence type="ECO:0000256" key="8">
    <source>
        <dbReference type="SAM" id="Phobius"/>
    </source>
</evidence>
<dbReference type="InterPro" id="IPR016032">
    <property type="entry name" value="Sig_transdc_resp-reg_C-effctor"/>
</dbReference>
<protein>
    <recommendedName>
        <fullName evidence="12">Tetratricopeptide repeat protein</fullName>
    </recommendedName>
</protein>
<feature type="transmembrane region" description="Helical" evidence="8">
    <location>
        <begin position="401"/>
        <end position="420"/>
    </location>
</feature>
<reference evidence="11" key="1">
    <citation type="journal article" date="2019" name="Int. J. Syst. Evol. Microbiol.">
        <title>The Global Catalogue of Microorganisms (GCM) 10K type strain sequencing project: providing services to taxonomists for standard genome sequencing and annotation.</title>
        <authorList>
            <consortium name="The Broad Institute Genomics Platform"/>
            <consortium name="The Broad Institute Genome Sequencing Center for Infectious Disease"/>
            <person name="Wu L."/>
            <person name="Ma J."/>
        </authorList>
    </citation>
    <scope>NUCLEOTIDE SEQUENCE [LARGE SCALE GENOMIC DNA]</scope>
    <source>
        <strain evidence="11">JCM 17664</strain>
    </source>
</reference>
<evidence type="ECO:0000313" key="10">
    <source>
        <dbReference type="EMBL" id="GAA4315325.1"/>
    </source>
</evidence>
<evidence type="ECO:0000256" key="2">
    <source>
        <dbReference type="ARBA" id="ARBA00022490"/>
    </source>
</evidence>
<evidence type="ECO:0000256" key="1">
    <source>
        <dbReference type="ARBA" id="ARBA00004496"/>
    </source>
</evidence>
<feature type="chain" id="PRO_5047361954" description="Tetratricopeptide repeat protein" evidence="9">
    <location>
        <begin position="26"/>
        <end position="601"/>
    </location>
</feature>
<proteinExistence type="inferred from homology"/>
<dbReference type="Pfam" id="PF13424">
    <property type="entry name" value="TPR_12"/>
    <property type="match status" value="1"/>
</dbReference>
<gene>
    <name evidence="10" type="ORF">GCM10023143_26630</name>
</gene>
<organism evidence="10 11">
    <name type="scientific">Compostibacter hankyongensis</name>
    <dbReference type="NCBI Taxonomy" id="1007089"/>
    <lineage>
        <taxon>Bacteria</taxon>
        <taxon>Pseudomonadati</taxon>
        <taxon>Bacteroidota</taxon>
        <taxon>Chitinophagia</taxon>
        <taxon>Chitinophagales</taxon>
        <taxon>Chitinophagaceae</taxon>
        <taxon>Compostibacter</taxon>
    </lineage>
</organism>
<keyword evidence="8" id="KW-0472">Membrane</keyword>
<feature type="signal peptide" evidence="9">
    <location>
        <begin position="1"/>
        <end position="25"/>
    </location>
</feature>
<dbReference type="InterPro" id="IPR036388">
    <property type="entry name" value="WH-like_DNA-bd_sf"/>
</dbReference>
<dbReference type="InterPro" id="IPR051476">
    <property type="entry name" value="Bac_ResReg_Asp_Phosphatase"/>
</dbReference>
<comment type="caution">
    <text evidence="10">The sequence shown here is derived from an EMBL/GenBank/DDBJ whole genome shotgun (WGS) entry which is preliminary data.</text>
</comment>
<evidence type="ECO:0000256" key="9">
    <source>
        <dbReference type="SAM" id="SignalP"/>
    </source>
</evidence>
<evidence type="ECO:0000313" key="11">
    <source>
        <dbReference type="Proteomes" id="UP001501207"/>
    </source>
</evidence>
<accession>A0ABP8G1C1</accession>
<evidence type="ECO:0000256" key="7">
    <source>
        <dbReference type="SAM" id="Coils"/>
    </source>
</evidence>
<sequence>MRPALRIVVSCMILCGFLLTTPLHAQPRPSVELRGGIDSLEAEVIHQDRDTARVNELLHLSFHYLYNDTLRSRYYARSAVNLAGALHYHLGQIVGFTRMGDIYAQGDNFRAAYAQYMRADEIGRRYADRRGLFILYNALGGFHSSLQEFDQALEYFQRGLLVVPEGDTIGKANLYLNIGVAYGWAGDYAKAREYLNRALTLCTEANARPKLAFIYSNMGNVFAAEKEPGPALAYFEKARELARTYKNNALLGSNYLYVAEIYMEQGKLREAMQQVQAALKLAVGAGATDDRIRGRILMSRILARMGEFEESGDILRKLDQDQPLSIEQQKFKLEAAMELYREKGDYRKALDYAGRLAAVKDSITRLANRQNMDLLEVRFRTRQREAQIGLLQEQNKRKTTLVYAGGIGLLLCILIIFLLFHSRKLKEKVYRHRQKMLQDENDKMLAEKALMEEKALRAREDLDHKNRELSASIMQTDHMTKLLLELRQRLSDKQGQENPRQMEGIQRLIRHNLELNEDWQRFKLHFEAVHPDFFDKLMKLSPQLSKNELKHCAYIRMNMSNKQVANLLNVNPDSVKMSRYRIKKKLSLLPQDDLIAYILTL</sequence>
<keyword evidence="7" id="KW-0175">Coiled coil</keyword>
<keyword evidence="9" id="KW-0732">Signal</keyword>
<dbReference type="EMBL" id="BAABFN010000006">
    <property type="protein sequence ID" value="GAA4315325.1"/>
    <property type="molecule type" value="Genomic_DNA"/>
</dbReference>
<keyword evidence="3" id="KW-0677">Repeat</keyword>
<keyword evidence="11" id="KW-1185">Reference proteome</keyword>
<evidence type="ECO:0000256" key="5">
    <source>
        <dbReference type="ARBA" id="ARBA00038253"/>
    </source>
</evidence>
<evidence type="ECO:0000256" key="4">
    <source>
        <dbReference type="ARBA" id="ARBA00022803"/>
    </source>
</evidence>
<evidence type="ECO:0008006" key="12">
    <source>
        <dbReference type="Google" id="ProtNLM"/>
    </source>
</evidence>
<dbReference type="SUPFAM" id="SSF46894">
    <property type="entry name" value="C-terminal effector domain of the bipartite response regulators"/>
    <property type="match status" value="1"/>
</dbReference>
<dbReference type="Proteomes" id="UP001501207">
    <property type="component" value="Unassembled WGS sequence"/>
</dbReference>
<evidence type="ECO:0000256" key="6">
    <source>
        <dbReference type="PROSITE-ProRule" id="PRU00339"/>
    </source>
</evidence>
<name>A0ABP8G1C1_9BACT</name>
<keyword evidence="4 6" id="KW-0802">TPR repeat</keyword>